<accession>A0A7N0VHU5</accession>
<evidence type="ECO:0000313" key="3">
    <source>
        <dbReference type="Proteomes" id="UP000594263"/>
    </source>
</evidence>
<dbReference type="AlphaFoldDB" id="A0A7N0VHU5"/>
<dbReference type="Gramene" id="Kaladp0840s0002.1.v1.1">
    <property type="protein sequence ID" value="Kaladp0840s0002.1.v1.1.CDS.1"/>
    <property type="gene ID" value="Kaladp0840s0002.v1.1"/>
</dbReference>
<protein>
    <submittedName>
        <fullName evidence="2">Uncharacterized protein</fullName>
    </submittedName>
</protein>
<keyword evidence="3" id="KW-1185">Reference proteome</keyword>
<dbReference type="Proteomes" id="UP000594263">
    <property type="component" value="Unplaced"/>
</dbReference>
<evidence type="ECO:0000256" key="1">
    <source>
        <dbReference type="SAM" id="Phobius"/>
    </source>
</evidence>
<proteinExistence type="predicted"/>
<feature type="transmembrane region" description="Helical" evidence="1">
    <location>
        <begin position="63"/>
        <end position="85"/>
    </location>
</feature>
<keyword evidence="1" id="KW-0812">Transmembrane</keyword>
<dbReference type="EnsemblPlants" id="Kaladp0840s0002.1.v1.1">
    <property type="protein sequence ID" value="Kaladp0840s0002.1.v1.1.CDS.1"/>
    <property type="gene ID" value="Kaladp0840s0002.v1.1"/>
</dbReference>
<reference evidence="2" key="1">
    <citation type="submission" date="2021-01" db="UniProtKB">
        <authorList>
            <consortium name="EnsemblPlants"/>
        </authorList>
    </citation>
    <scope>IDENTIFICATION</scope>
</reference>
<keyword evidence="1" id="KW-1133">Transmembrane helix</keyword>
<evidence type="ECO:0000313" key="2">
    <source>
        <dbReference type="EnsemblPlants" id="Kaladp0840s0002.1.v1.1.CDS.1"/>
    </source>
</evidence>
<name>A0A7N0VHU5_KALFE</name>
<sequence length="104" mass="11999">MYFAMNCLLFLHAQCGSRLKMSLACFVPGQKGMFREVDDSRYLTSHICLARDMNNPALADAHVLSIFFLLNLQLFITPFFFGIFLSNDSNFYHGIIRNHPLYIL</sequence>
<organism evidence="2 3">
    <name type="scientific">Kalanchoe fedtschenkoi</name>
    <name type="common">Lavender scallops</name>
    <name type="synonym">South American air plant</name>
    <dbReference type="NCBI Taxonomy" id="63787"/>
    <lineage>
        <taxon>Eukaryota</taxon>
        <taxon>Viridiplantae</taxon>
        <taxon>Streptophyta</taxon>
        <taxon>Embryophyta</taxon>
        <taxon>Tracheophyta</taxon>
        <taxon>Spermatophyta</taxon>
        <taxon>Magnoliopsida</taxon>
        <taxon>eudicotyledons</taxon>
        <taxon>Gunneridae</taxon>
        <taxon>Pentapetalae</taxon>
        <taxon>Saxifragales</taxon>
        <taxon>Crassulaceae</taxon>
        <taxon>Kalanchoe</taxon>
    </lineage>
</organism>
<keyword evidence="1" id="KW-0472">Membrane</keyword>